<feature type="domain" description="Zinc finger/thioredoxin putative" evidence="3">
    <location>
        <begin position="1"/>
        <end position="36"/>
    </location>
</feature>
<proteinExistence type="predicted"/>
<accession>A0A0P1FCR1</accession>
<feature type="compositionally biased region" description="Basic and acidic residues" evidence="1">
    <location>
        <begin position="174"/>
        <end position="186"/>
    </location>
</feature>
<dbReference type="InterPro" id="IPR011723">
    <property type="entry name" value="Znf/thioredoxin_put"/>
</dbReference>
<feature type="compositionally biased region" description="Basic and acidic residues" evidence="1">
    <location>
        <begin position="112"/>
        <end position="128"/>
    </location>
</feature>
<dbReference type="OrthoDB" id="7159357at2"/>
<reference evidence="4 5" key="1">
    <citation type="submission" date="2015-09" db="EMBL/GenBank/DDBJ databases">
        <authorList>
            <consortium name="Swine Surveillance"/>
        </authorList>
    </citation>
    <scope>NUCLEOTIDE SEQUENCE [LARGE SCALE GENOMIC DNA]</scope>
    <source>
        <strain evidence="4 5">CECT 4357</strain>
    </source>
</reference>
<dbReference type="NCBIfam" id="TIGR02098">
    <property type="entry name" value="MJ0042_CXXC"/>
    <property type="match status" value="1"/>
</dbReference>
<keyword evidence="2" id="KW-0812">Transmembrane</keyword>
<dbReference type="AlphaFoldDB" id="A0A0P1FCR1"/>
<feature type="compositionally biased region" description="Basic and acidic residues" evidence="1">
    <location>
        <begin position="86"/>
        <end position="103"/>
    </location>
</feature>
<organism evidence="4 5">
    <name type="scientific">Thalassovita gelatinovora</name>
    <name type="common">Thalassobius gelatinovorus</name>
    <dbReference type="NCBI Taxonomy" id="53501"/>
    <lineage>
        <taxon>Bacteria</taxon>
        <taxon>Pseudomonadati</taxon>
        <taxon>Pseudomonadota</taxon>
        <taxon>Alphaproteobacteria</taxon>
        <taxon>Rhodobacterales</taxon>
        <taxon>Roseobacteraceae</taxon>
        <taxon>Thalassovita</taxon>
    </lineage>
</organism>
<sequence length="272" mass="29608">MRLTCPNCGAQYEVPDGVVPQAGRDVQCSNCGQTWFQHHPDDAAASPDALEMEQEALPEAGLTPEPAPETKSPQRRQLDPSIAEVLKAEAEREALAREAERSTGLESQPELGLREPEDEASRRSREAQARMARMRGASEEEQEPEPDIMAEDAPSSRRDLLPDIDEINSSLRAASDRRPAEADDHAAPGMPTDVETQPRRSGFRRGFVLAIAVAAAFWTVYLYSVPISTKVPALQPVLTSYVTVIDQARGVLDAQIQALLVKLDALSSEAAS</sequence>
<evidence type="ECO:0000256" key="2">
    <source>
        <dbReference type="SAM" id="Phobius"/>
    </source>
</evidence>
<evidence type="ECO:0000259" key="3">
    <source>
        <dbReference type="Pfam" id="PF13717"/>
    </source>
</evidence>
<feature type="region of interest" description="Disordered" evidence="1">
    <location>
        <begin position="39"/>
        <end position="198"/>
    </location>
</feature>
<evidence type="ECO:0000313" key="5">
    <source>
        <dbReference type="Proteomes" id="UP000051587"/>
    </source>
</evidence>
<feature type="compositionally biased region" description="Acidic residues" evidence="1">
    <location>
        <begin position="139"/>
        <end position="150"/>
    </location>
</feature>
<dbReference type="Pfam" id="PF13717">
    <property type="entry name" value="Zn_ribbon_4"/>
    <property type="match status" value="1"/>
</dbReference>
<dbReference type="STRING" id="53501.SAMN04488043_108117"/>
<evidence type="ECO:0000256" key="1">
    <source>
        <dbReference type="SAM" id="MobiDB-lite"/>
    </source>
</evidence>
<name>A0A0P1FCR1_THAGE</name>
<keyword evidence="2" id="KW-0472">Membrane</keyword>
<dbReference type="Proteomes" id="UP000051587">
    <property type="component" value="Unassembled WGS sequence"/>
</dbReference>
<protein>
    <submittedName>
        <fullName evidence="4">Family finger-like domain protein</fullName>
    </submittedName>
</protein>
<gene>
    <name evidence="4" type="ORF">TG4357_02168</name>
</gene>
<dbReference type="RefSeq" id="WP_058262906.1">
    <property type="nucleotide sequence ID" value="NZ_CP051181.1"/>
</dbReference>
<feature type="transmembrane region" description="Helical" evidence="2">
    <location>
        <begin position="206"/>
        <end position="224"/>
    </location>
</feature>
<keyword evidence="5" id="KW-1185">Reference proteome</keyword>
<dbReference type="EMBL" id="CYSA01000019">
    <property type="protein sequence ID" value="CUH65982.1"/>
    <property type="molecule type" value="Genomic_DNA"/>
</dbReference>
<keyword evidence="2" id="KW-1133">Transmembrane helix</keyword>
<evidence type="ECO:0000313" key="4">
    <source>
        <dbReference type="EMBL" id="CUH65982.1"/>
    </source>
</evidence>